<comment type="caution">
    <text evidence="2">The sequence shown here is derived from an EMBL/GenBank/DDBJ whole genome shotgun (WGS) entry which is preliminary data.</text>
</comment>
<evidence type="ECO:0000313" key="2">
    <source>
        <dbReference type="EMBL" id="GAF67282.1"/>
    </source>
</evidence>
<dbReference type="EMBL" id="BARS01007522">
    <property type="protein sequence ID" value="GAF67282.1"/>
    <property type="molecule type" value="Genomic_DNA"/>
</dbReference>
<feature type="domain" description="CSD" evidence="1">
    <location>
        <begin position="2"/>
        <end position="71"/>
    </location>
</feature>
<dbReference type="SUPFAM" id="SSF50249">
    <property type="entry name" value="Nucleic acid-binding proteins"/>
    <property type="match status" value="1"/>
</dbReference>
<proteinExistence type="predicted"/>
<dbReference type="Gene3D" id="2.40.50.140">
    <property type="entry name" value="Nucleic acid-binding proteins"/>
    <property type="match status" value="1"/>
</dbReference>
<accession>X0RU51</accession>
<dbReference type="InterPro" id="IPR002059">
    <property type="entry name" value="CSP_DNA-bd"/>
</dbReference>
<dbReference type="PANTHER" id="PTHR46565">
    <property type="entry name" value="COLD SHOCK DOMAIN PROTEIN 2"/>
    <property type="match status" value="1"/>
</dbReference>
<sequence length="100" mass="11316">MTSTGCVKWFNSSRGYGFITNIDEKNGDDLFVHHSGIVVNQDVYKTLTTGEYINYDISEKDGKKYAINITGIKGGKLLCEQEKRVKKEEDLKDNDTMEAN</sequence>
<dbReference type="InterPro" id="IPR012340">
    <property type="entry name" value="NA-bd_OB-fold"/>
</dbReference>
<name>X0RU51_9ZZZZ</name>
<evidence type="ECO:0000259" key="1">
    <source>
        <dbReference type="PROSITE" id="PS51857"/>
    </source>
</evidence>
<protein>
    <recommendedName>
        <fullName evidence="1">CSD domain-containing protein</fullName>
    </recommendedName>
</protein>
<dbReference type="PANTHER" id="PTHR46565:SF20">
    <property type="entry name" value="COLD SHOCK DOMAIN-CONTAINING PROTEIN 4"/>
    <property type="match status" value="1"/>
</dbReference>
<reference evidence="2" key="1">
    <citation type="journal article" date="2014" name="Front. Microbiol.">
        <title>High frequency of phylogenetically diverse reductive dehalogenase-homologous genes in deep subseafloor sedimentary metagenomes.</title>
        <authorList>
            <person name="Kawai M."/>
            <person name="Futagami T."/>
            <person name="Toyoda A."/>
            <person name="Takaki Y."/>
            <person name="Nishi S."/>
            <person name="Hori S."/>
            <person name="Arai W."/>
            <person name="Tsubouchi T."/>
            <person name="Morono Y."/>
            <person name="Uchiyama I."/>
            <person name="Ito T."/>
            <person name="Fujiyama A."/>
            <person name="Inagaki F."/>
            <person name="Takami H."/>
        </authorList>
    </citation>
    <scope>NUCLEOTIDE SEQUENCE</scope>
    <source>
        <strain evidence="2">Expedition CK06-06</strain>
    </source>
</reference>
<organism evidence="2">
    <name type="scientific">marine sediment metagenome</name>
    <dbReference type="NCBI Taxonomy" id="412755"/>
    <lineage>
        <taxon>unclassified sequences</taxon>
        <taxon>metagenomes</taxon>
        <taxon>ecological metagenomes</taxon>
    </lineage>
</organism>
<dbReference type="CDD" id="cd04458">
    <property type="entry name" value="CSP_CDS"/>
    <property type="match status" value="1"/>
</dbReference>
<dbReference type="InterPro" id="IPR011129">
    <property type="entry name" value="CSD"/>
</dbReference>
<dbReference type="GO" id="GO:0003676">
    <property type="term" value="F:nucleic acid binding"/>
    <property type="evidence" value="ECO:0007669"/>
    <property type="project" value="InterPro"/>
</dbReference>
<dbReference type="SMART" id="SM00357">
    <property type="entry name" value="CSP"/>
    <property type="match status" value="1"/>
</dbReference>
<dbReference type="PRINTS" id="PR00050">
    <property type="entry name" value="COLDSHOCK"/>
</dbReference>
<dbReference type="Pfam" id="PF00313">
    <property type="entry name" value="CSD"/>
    <property type="match status" value="1"/>
</dbReference>
<gene>
    <name evidence="2" type="ORF">S01H1_14455</name>
</gene>
<dbReference type="AlphaFoldDB" id="X0RU51"/>
<dbReference type="PROSITE" id="PS51857">
    <property type="entry name" value="CSD_2"/>
    <property type="match status" value="1"/>
</dbReference>